<gene>
    <name evidence="8" type="ORF">HW932_08850</name>
</gene>
<name>A0A850R3X0_9GAMM</name>
<evidence type="ECO:0000313" key="8">
    <source>
        <dbReference type="EMBL" id="NVZ09369.1"/>
    </source>
</evidence>
<dbReference type="RefSeq" id="WP_176976132.1">
    <property type="nucleotide sequence ID" value="NZ_JABZEO010000005.1"/>
</dbReference>
<dbReference type="SUPFAM" id="SSF81342">
    <property type="entry name" value="Transmembrane di-heme cytochromes"/>
    <property type="match status" value="1"/>
</dbReference>
<evidence type="ECO:0000256" key="2">
    <source>
        <dbReference type="ARBA" id="ARBA00022475"/>
    </source>
</evidence>
<feature type="domain" description="Cytochrome b561 bacterial/Ni-hydrogenase" evidence="7">
    <location>
        <begin position="26"/>
        <end position="201"/>
    </location>
</feature>
<keyword evidence="3 6" id="KW-0812">Transmembrane</keyword>
<dbReference type="InterPro" id="IPR051542">
    <property type="entry name" value="Hydrogenase_cytochrome"/>
</dbReference>
<evidence type="ECO:0000256" key="6">
    <source>
        <dbReference type="SAM" id="Phobius"/>
    </source>
</evidence>
<dbReference type="Gene3D" id="1.20.950.20">
    <property type="entry name" value="Transmembrane di-heme cytochromes, Chain C"/>
    <property type="match status" value="1"/>
</dbReference>
<keyword evidence="5 6" id="KW-0472">Membrane</keyword>
<dbReference type="AlphaFoldDB" id="A0A850R3X0"/>
<dbReference type="Proteomes" id="UP000592294">
    <property type="component" value="Unassembled WGS sequence"/>
</dbReference>
<sequence>MPNDYPTDTTTLPHHSEPKTSERIRVWDPLVRVFHWSLVAGFATAFIVEDDLLGVHVWAGYLVLALVAVRLVWGLIGTRHARFSDFVRGPGAVLAYLRDVVSLRAPRYLGHNPAGGAMILLLLISVAATGISGLALYGAEEFAGPLADVMRGLPAFWGDALEETHEVFANLTLGLILIHVAGVLVSSLLHHENLIGAMISGYKRKEIE</sequence>
<organism evidence="8 9">
    <name type="scientific">Allochromatium humboldtianum</name>
    <dbReference type="NCBI Taxonomy" id="504901"/>
    <lineage>
        <taxon>Bacteria</taxon>
        <taxon>Pseudomonadati</taxon>
        <taxon>Pseudomonadota</taxon>
        <taxon>Gammaproteobacteria</taxon>
        <taxon>Chromatiales</taxon>
        <taxon>Chromatiaceae</taxon>
        <taxon>Allochromatium</taxon>
    </lineage>
</organism>
<dbReference type="PANTHER" id="PTHR30485">
    <property type="entry name" value="NI/FE-HYDROGENASE 1 B-TYPE CYTOCHROME SUBUNIT"/>
    <property type="match status" value="1"/>
</dbReference>
<dbReference type="Pfam" id="PF01292">
    <property type="entry name" value="Ni_hydr_CYTB"/>
    <property type="match status" value="1"/>
</dbReference>
<dbReference type="GO" id="GO:0005886">
    <property type="term" value="C:plasma membrane"/>
    <property type="evidence" value="ECO:0007669"/>
    <property type="project" value="UniProtKB-SubCell"/>
</dbReference>
<evidence type="ECO:0000256" key="5">
    <source>
        <dbReference type="ARBA" id="ARBA00023136"/>
    </source>
</evidence>
<feature type="transmembrane region" description="Helical" evidence="6">
    <location>
        <begin position="29"/>
        <end position="47"/>
    </location>
</feature>
<evidence type="ECO:0000256" key="3">
    <source>
        <dbReference type="ARBA" id="ARBA00022692"/>
    </source>
</evidence>
<evidence type="ECO:0000256" key="4">
    <source>
        <dbReference type="ARBA" id="ARBA00022989"/>
    </source>
</evidence>
<dbReference type="PANTHER" id="PTHR30485:SF2">
    <property type="entry name" value="BLL0597 PROTEIN"/>
    <property type="match status" value="1"/>
</dbReference>
<feature type="transmembrane region" description="Helical" evidence="6">
    <location>
        <begin position="53"/>
        <end position="73"/>
    </location>
</feature>
<dbReference type="EMBL" id="JABZEO010000005">
    <property type="protein sequence ID" value="NVZ09369.1"/>
    <property type="molecule type" value="Genomic_DNA"/>
</dbReference>
<dbReference type="GO" id="GO:0009055">
    <property type="term" value="F:electron transfer activity"/>
    <property type="evidence" value="ECO:0007669"/>
    <property type="project" value="InterPro"/>
</dbReference>
<proteinExistence type="predicted"/>
<feature type="transmembrane region" description="Helical" evidence="6">
    <location>
        <begin position="117"/>
        <end position="139"/>
    </location>
</feature>
<keyword evidence="4 6" id="KW-1133">Transmembrane helix</keyword>
<comment type="subcellular location">
    <subcellularLocation>
        <location evidence="1">Cell membrane</location>
        <topology evidence="1">Multi-pass membrane protein</topology>
    </subcellularLocation>
</comment>
<dbReference type="GO" id="GO:0022904">
    <property type="term" value="P:respiratory electron transport chain"/>
    <property type="evidence" value="ECO:0007669"/>
    <property type="project" value="InterPro"/>
</dbReference>
<evidence type="ECO:0000259" key="7">
    <source>
        <dbReference type="Pfam" id="PF01292"/>
    </source>
</evidence>
<evidence type="ECO:0000313" key="9">
    <source>
        <dbReference type="Proteomes" id="UP000592294"/>
    </source>
</evidence>
<protein>
    <submittedName>
        <fullName evidence="8">Cytochrome b/b6 domain-containing protein</fullName>
    </submittedName>
</protein>
<reference evidence="8 9" key="1">
    <citation type="submission" date="2020-06" db="EMBL/GenBank/DDBJ databases">
        <title>Whole-genome sequence of Allochromatium humboldtianum DSM 21881, type strain.</title>
        <authorList>
            <person name="Kyndt J.A."/>
            <person name="Meyer T.E."/>
        </authorList>
    </citation>
    <scope>NUCLEOTIDE SEQUENCE [LARGE SCALE GENOMIC DNA]</scope>
    <source>
        <strain evidence="8 9">DSM 21881</strain>
    </source>
</reference>
<keyword evidence="2" id="KW-1003">Cell membrane</keyword>
<dbReference type="GO" id="GO:0020037">
    <property type="term" value="F:heme binding"/>
    <property type="evidence" value="ECO:0007669"/>
    <property type="project" value="TreeGrafter"/>
</dbReference>
<evidence type="ECO:0000256" key="1">
    <source>
        <dbReference type="ARBA" id="ARBA00004651"/>
    </source>
</evidence>
<feature type="transmembrane region" description="Helical" evidence="6">
    <location>
        <begin position="167"/>
        <end position="189"/>
    </location>
</feature>
<keyword evidence="9" id="KW-1185">Reference proteome</keyword>
<dbReference type="InterPro" id="IPR011577">
    <property type="entry name" value="Cyt_b561_bac/Ni-Hgenase"/>
</dbReference>
<accession>A0A850R3X0</accession>
<dbReference type="InterPro" id="IPR016174">
    <property type="entry name" value="Di-haem_cyt_TM"/>
</dbReference>
<comment type="caution">
    <text evidence="8">The sequence shown here is derived from an EMBL/GenBank/DDBJ whole genome shotgun (WGS) entry which is preliminary data.</text>
</comment>